<comment type="caution">
    <text evidence="2">The sequence shown here is derived from an EMBL/GenBank/DDBJ whole genome shotgun (WGS) entry which is preliminary data.</text>
</comment>
<sequence length="153" mass="18380">IEMAEERQPTPEHIKEKYKTLPPTKEEKRGFCCLNRQIQLAQLKPPPPVFEILLTEEDPESNKLFIFKIITYNQIFAFISIGEVYTYKIQRQHYYQHGSLMPKKLKEKEPKPKFAQIYFYDSDNFDSQLNRRHKIMNKNKPLNKDILSELQFE</sequence>
<keyword evidence="3" id="KW-1185">Reference proteome</keyword>
<feature type="region of interest" description="Disordered" evidence="1">
    <location>
        <begin position="1"/>
        <end position="20"/>
    </location>
</feature>
<evidence type="ECO:0000313" key="3">
    <source>
        <dbReference type="Proteomes" id="UP000789405"/>
    </source>
</evidence>
<feature type="non-terminal residue" evidence="2">
    <location>
        <position position="1"/>
    </location>
</feature>
<evidence type="ECO:0000256" key="1">
    <source>
        <dbReference type="SAM" id="MobiDB-lite"/>
    </source>
</evidence>
<feature type="non-terminal residue" evidence="2">
    <location>
        <position position="153"/>
    </location>
</feature>
<dbReference type="OrthoDB" id="2431500at2759"/>
<dbReference type="Proteomes" id="UP000789405">
    <property type="component" value="Unassembled WGS sequence"/>
</dbReference>
<dbReference type="AlphaFoldDB" id="A0A9N9K3U8"/>
<dbReference type="EMBL" id="CAJVPY010044369">
    <property type="protein sequence ID" value="CAG8808898.1"/>
    <property type="molecule type" value="Genomic_DNA"/>
</dbReference>
<dbReference type="PANTHER" id="PTHR45786">
    <property type="entry name" value="DNA BINDING PROTEIN-LIKE"/>
    <property type="match status" value="1"/>
</dbReference>
<evidence type="ECO:0000313" key="2">
    <source>
        <dbReference type="EMBL" id="CAG8808898.1"/>
    </source>
</evidence>
<protein>
    <submittedName>
        <fullName evidence="2">14573_t:CDS:1</fullName>
    </submittedName>
</protein>
<name>A0A9N9K3U8_9GLOM</name>
<organism evidence="2 3">
    <name type="scientific">Dentiscutata erythropus</name>
    <dbReference type="NCBI Taxonomy" id="1348616"/>
    <lineage>
        <taxon>Eukaryota</taxon>
        <taxon>Fungi</taxon>
        <taxon>Fungi incertae sedis</taxon>
        <taxon>Mucoromycota</taxon>
        <taxon>Glomeromycotina</taxon>
        <taxon>Glomeromycetes</taxon>
        <taxon>Diversisporales</taxon>
        <taxon>Gigasporaceae</taxon>
        <taxon>Dentiscutata</taxon>
    </lineage>
</organism>
<dbReference type="PANTHER" id="PTHR45786:SF74">
    <property type="entry name" value="ATP-DEPENDENT DNA HELICASE"/>
    <property type="match status" value="1"/>
</dbReference>
<proteinExistence type="predicted"/>
<accession>A0A9N9K3U8</accession>
<reference evidence="2" key="1">
    <citation type="submission" date="2021-06" db="EMBL/GenBank/DDBJ databases">
        <authorList>
            <person name="Kallberg Y."/>
            <person name="Tangrot J."/>
            <person name="Rosling A."/>
        </authorList>
    </citation>
    <scope>NUCLEOTIDE SEQUENCE</scope>
    <source>
        <strain evidence="2">MA453B</strain>
    </source>
</reference>
<gene>
    <name evidence="2" type="ORF">DERYTH_LOCUS24983</name>
</gene>